<dbReference type="CDD" id="cd06398">
    <property type="entry name" value="PB1_Joka2"/>
    <property type="match status" value="1"/>
</dbReference>
<dbReference type="Proteomes" id="UP001604336">
    <property type="component" value="Unassembled WGS sequence"/>
</dbReference>
<dbReference type="EMBL" id="JBFOLK010000001">
    <property type="protein sequence ID" value="KAL2539577.1"/>
    <property type="molecule type" value="Genomic_DNA"/>
</dbReference>
<feature type="compositionally biased region" description="Low complexity" evidence="1">
    <location>
        <begin position="94"/>
        <end position="104"/>
    </location>
</feature>
<protein>
    <submittedName>
        <fullName evidence="3">Ubiquitin-associated (UBA)/TS-N domain-containing protein</fullName>
    </submittedName>
</protein>
<accession>A0ABD1VQD3</accession>
<dbReference type="InterPro" id="IPR000270">
    <property type="entry name" value="PB1_dom"/>
</dbReference>
<name>A0ABD1VQD3_9LAMI</name>
<evidence type="ECO:0000259" key="2">
    <source>
        <dbReference type="PROSITE" id="PS51745"/>
    </source>
</evidence>
<dbReference type="Gene3D" id="3.10.20.90">
    <property type="entry name" value="Phosphatidylinositol 3-kinase Catalytic Subunit, Chain A, domain 1"/>
    <property type="match status" value="1"/>
</dbReference>
<dbReference type="AlphaFoldDB" id="A0ABD1VQD3"/>
<proteinExistence type="predicted"/>
<dbReference type="SUPFAM" id="SSF54277">
    <property type="entry name" value="CAD &amp; PB1 domains"/>
    <property type="match status" value="1"/>
</dbReference>
<comment type="caution">
    <text evidence="3">The sequence shown here is derived from an EMBL/GenBank/DDBJ whole genome shotgun (WGS) entry which is preliminary data.</text>
</comment>
<evidence type="ECO:0000256" key="1">
    <source>
        <dbReference type="SAM" id="MobiDB-lite"/>
    </source>
</evidence>
<dbReference type="Pfam" id="PF00564">
    <property type="entry name" value="PB1"/>
    <property type="match status" value="1"/>
</dbReference>
<keyword evidence="4" id="KW-1185">Reference proteome</keyword>
<evidence type="ECO:0000313" key="3">
    <source>
        <dbReference type="EMBL" id="KAL2539577.1"/>
    </source>
</evidence>
<dbReference type="PANTHER" id="PTHR20930:SF0">
    <property type="entry name" value="PROTEIN ILRUN"/>
    <property type="match status" value="1"/>
</dbReference>
<reference evidence="4" key="1">
    <citation type="submission" date="2024-07" db="EMBL/GenBank/DDBJ databases">
        <title>Two chromosome-level genome assemblies of Korean endemic species Abeliophyllum distichum and Forsythia ovata (Oleaceae).</title>
        <authorList>
            <person name="Jang H."/>
        </authorList>
    </citation>
    <scope>NUCLEOTIDE SEQUENCE [LARGE SCALE GENOMIC DNA]</scope>
</reference>
<gene>
    <name evidence="3" type="ORF">Adt_00555</name>
</gene>
<dbReference type="PROSITE" id="PS51745">
    <property type="entry name" value="PB1"/>
    <property type="match status" value="1"/>
</dbReference>
<dbReference type="InterPro" id="IPR053793">
    <property type="entry name" value="PB1-like"/>
</dbReference>
<evidence type="ECO:0000313" key="4">
    <source>
        <dbReference type="Proteomes" id="UP001604336"/>
    </source>
</evidence>
<organism evidence="3 4">
    <name type="scientific">Abeliophyllum distichum</name>
    <dbReference type="NCBI Taxonomy" id="126358"/>
    <lineage>
        <taxon>Eukaryota</taxon>
        <taxon>Viridiplantae</taxon>
        <taxon>Streptophyta</taxon>
        <taxon>Embryophyta</taxon>
        <taxon>Tracheophyta</taxon>
        <taxon>Spermatophyta</taxon>
        <taxon>Magnoliopsida</taxon>
        <taxon>eudicotyledons</taxon>
        <taxon>Gunneridae</taxon>
        <taxon>Pentapetalae</taxon>
        <taxon>asterids</taxon>
        <taxon>lamiids</taxon>
        <taxon>Lamiales</taxon>
        <taxon>Oleaceae</taxon>
        <taxon>Forsythieae</taxon>
        <taxon>Abeliophyllum</taxon>
    </lineage>
</organism>
<sequence>METETVVIKVKYGDTLRRFNAPVVNQEFDLNMDGLREKILSLFNFAPNTELTLTYIDEDSDVVALVDDEDLRDVVRQALNPLRITVKLNAENSSRPYARSSGSSTPLRSPGVQPPFQNLKSNISEILKSVPEPLCETLTKLSTELESKAPQIAELVNGFSKMGLSRISQFSESPISGSTTGATKTTDADCSNVAHVTSKDFPTISEEPSLRSNKDLRKFKFERLQKHAEAIKRAKAILERDSPKEVSKSGVPHLGPKPPNVGGSIKYPDSKKWCSSGDGIKKCVSQWYWEVW</sequence>
<feature type="region of interest" description="Disordered" evidence="1">
    <location>
        <begin position="241"/>
        <end position="265"/>
    </location>
</feature>
<feature type="domain" description="PB1" evidence="2">
    <location>
        <begin position="5"/>
        <end position="89"/>
    </location>
</feature>
<dbReference type="SMART" id="SM00666">
    <property type="entry name" value="PB1"/>
    <property type="match status" value="1"/>
</dbReference>
<dbReference type="PANTHER" id="PTHR20930">
    <property type="entry name" value="OVARIAN CARCINOMA ANTIGEN CA125-RELATED"/>
    <property type="match status" value="1"/>
</dbReference>
<feature type="region of interest" description="Disordered" evidence="1">
    <location>
        <begin position="94"/>
        <end position="115"/>
    </location>
</feature>